<dbReference type="InterPro" id="IPR013830">
    <property type="entry name" value="SGNH_hydro"/>
</dbReference>
<accession>A0A9W8GXY6</accession>
<dbReference type="Gene3D" id="3.40.50.1110">
    <property type="entry name" value="SGNH hydrolase"/>
    <property type="match status" value="1"/>
</dbReference>
<dbReference type="OrthoDB" id="671439at2759"/>
<dbReference type="EMBL" id="JANBUH010000043">
    <property type="protein sequence ID" value="KAJ2755906.1"/>
    <property type="molecule type" value="Genomic_DNA"/>
</dbReference>
<protein>
    <submittedName>
        <fullName evidence="3">Isoamyl acetate-hydrolyzing esterase</fullName>
    </submittedName>
</protein>
<organism evidence="3 4">
    <name type="scientific">Coemansia pectinata</name>
    <dbReference type="NCBI Taxonomy" id="1052879"/>
    <lineage>
        <taxon>Eukaryota</taxon>
        <taxon>Fungi</taxon>
        <taxon>Fungi incertae sedis</taxon>
        <taxon>Zoopagomycota</taxon>
        <taxon>Kickxellomycotina</taxon>
        <taxon>Kickxellomycetes</taxon>
        <taxon>Kickxellales</taxon>
        <taxon>Kickxellaceae</taxon>
        <taxon>Coemansia</taxon>
    </lineage>
</organism>
<comment type="caution">
    <text evidence="3">The sequence shown here is derived from an EMBL/GenBank/DDBJ whole genome shotgun (WGS) entry which is preliminary data.</text>
</comment>
<dbReference type="Proteomes" id="UP001140011">
    <property type="component" value="Unassembled WGS sequence"/>
</dbReference>
<feature type="transmembrane region" description="Helical" evidence="1">
    <location>
        <begin position="487"/>
        <end position="508"/>
    </location>
</feature>
<keyword evidence="4" id="KW-1185">Reference proteome</keyword>
<dbReference type="PANTHER" id="PTHR14209:SF19">
    <property type="entry name" value="ISOAMYL ACETATE-HYDROLYZING ESTERASE 1 HOMOLOG"/>
    <property type="match status" value="1"/>
</dbReference>
<dbReference type="PANTHER" id="PTHR14209">
    <property type="entry name" value="ISOAMYL ACETATE-HYDROLYZING ESTERASE 1"/>
    <property type="match status" value="1"/>
</dbReference>
<feature type="transmembrane region" description="Helical" evidence="1">
    <location>
        <begin position="365"/>
        <end position="388"/>
    </location>
</feature>
<keyword evidence="1" id="KW-1133">Transmembrane helix</keyword>
<evidence type="ECO:0000313" key="3">
    <source>
        <dbReference type="EMBL" id="KAJ2755906.1"/>
    </source>
</evidence>
<name>A0A9W8GXY6_9FUNG</name>
<feature type="transmembrane region" description="Helical" evidence="1">
    <location>
        <begin position="514"/>
        <end position="532"/>
    </location>
</feature>
<gene>
    <name evidence="3" type="primary">IAH1_1</name>
    <name evidence="3" type="ORF">GGI19_001285</name>
</gene>
<feature type="transmembrane region" description="Helical" evidence="1">
    <location>
        <begin position="575"/>
        <end position="593"/>
    </location>
</feature>
<feature type="domain" description="SGNH hydrolase-type esterase" evidence="2">
    <location>
        <begin position="58"/>
        <end position="265"/>
    </location>
</feature>
<evidence type="ECO:0000256" key="1">
    <source>
        <dbReference type="SAM" id="Phobius"/>
    </source>
</evidence>
<keyword evidence="1" id="KW-0472">Membrane</keyword>
<evidence type="ECO:0000313" key="4">
    <source>
        <dbReference type="Proteomes" id="UP001140011"/>
    </source>
</evidence>
<dbReference type="InterPro" id="IPR045136">
    <property type="entry name" value="Iah1-like"/>
</dbReference>
<proteinExistence type="predicted"/>
<sequence>MRPLSSRTFLRYLSFLCVAALFFLNLSYLHNQSNSSSTQQYQTTGNAFNGATYDIALAFGDDLTQSATDPDNSGWLSHLSRFYDRRMDILNRGFTQFTSSDARKVAKLILPKSAPCARSSWLEWFGWSERHSSPLANEPKKWTDIRQRTMPGFSSPLRLLIVSFGANDAVPEGSPQHVPQLLFAENLRYIVSLLRSPESEHYSPHTRILFVTPPALGDRMHAEYMRKRGLPAIHKNQITRMYAEATCTVAQELDLPCVDLWTAMELMVKKATDKNPLVVAAREGMLGSDLVQASGKLRNIFATQLSAVNPFDGYEMYLSDGFNLNANGNKLLYKLIVSMTLAYEATEFAARNKRVQARAYRVLKFTVAGMVIANTVIYSLVLFPLFILRTANYGISILLRYDSAQSTLALLSSRDAVNHFLSTLPLLGLDILVHVKPSLFEDIFFGMLDEVDPEYWRVLQKWPRRKFHWAKIQYTVQRLFKRYTMTLVASYLSRLPYVGWLVMPIGALTMMARFVGYPVSVAIISMSVVAPGSKRSTFFMFKSLLAMSDFSRDLLKPFFSHVGAKPKQQVEFYRAYESLLIGFILAFYFFVQLSWVGPAFYILAQAAMALFIARHTARPPAYTHGAQWELVSKHKTK</sequence>
<dbReference type="InterPro" id="IPR036514">
    <property type="entry name" value="SGNH_hydro_sf"/>
</dbReference>
<dbReference type="SUPFAM" id="SSF52266">
    <property type="entry name" value="SGNH hydrolase"/>
    <property type="match status" value="1"/>
</dbReference>
<evidence type="ECO:0000259" key="2">
    <source>
        <dbReference type="Pfam" id="PF13472"/>
    </source>
</evidence>
<keyword evidence="1" id="KW-0812">Transmembrane</keyword>
<reference evidence="3" key="1">
    <citation type="submission" date="2022-07" db="EMBL/GenBank/DDBJ databases">
        <title>Phylogenomic reconstructions and comparative analyses of Kickxellomycotina fungi.</title>
        <authorList>
            <person name="Reynolds N.K."/>
            <person name="Stajich J.E."/>
            <person name="Barry K."/>
            <person name="Grigoriev I.V."/>
            <person name="Crous P."/>
            <person name="Smith M.E."/>
        </authorList>
    </citation>
    <scope>NUCLEOTIDE SEQUENCE</scope>
    <source>
        <strain evidence="3">BCRC 34297</strain>
    </source>
</reference>
<dbReference type="AlphaFoldDB" id="A0A9W8GXY6"/>
<dbReference type="Pfam" id="PF13472">
    <property type="entry name" value="Lipase_GDSL_2"/>
    <property type="match status" value="1"/>
</dbReference>